<proteinExistence type="predicted"/>
<evidence type="ECO:0000259" key="1">
    <source>
        <dbReference type="Pfam" id="PF12728"/>
    </source>
</evidence>
<dbReference type="EMBL" id="SOZH01000014">
    <property type="protein sequence ID" value="TFF03732.1"/>
    <property type="molecule type" value="Genomic_DNA"/>
</dbReference>
<protein>
    <submittedName>
        <fullName evidence="2">DNA-binding protein</fullName>
    </submittedName>
</protein>
<dbReference type="InterPro" id="IPR009061">
    <property type="entry name" value="DNA-bd_dom_put_sf"/>
</dbReference>
<accession>A0A4Y8QXZ4</accession>
<keyword evidence="2" id="KW-0238">DNA-binding</keyword>
<evidence type="ECO:0000313" key="3">
    <source>
        <dbReference type="Proteomes" id="UP000298003"/>
    </source>
</evidence>
<dbReference type="AlphaFoldDB" id="A0A4Y8QXZ4"/>
<dbReference type="Pfam" id="PF12728">
    <property type="entry name" value="HTH_17"/>
    <property type="match status" value="1"/>
</dbReference>
<feature type="domain" description="Helix-turn-helix" evidence="1">
    <location>
        <begin position="13"/>
        <end position="63"/>
    </location>
</feature>
<dbReference type="InterPro" id="IPR041657">
    <property type="entry name" value="HTH_17"/>
</dbReference>
<organism evidence="2 3">
    <name type="scientific">Cellulosimicrobium funkei</name>
    <dbReference type="NCBI Taxonomy" id="264251"/>
    <lineage>
        <taxon>Bacteria</taxon>
        <taxon>Bacillati</taxon>
        <taxon>Actinomycetota</taxon>
        <taxon>Actinomycetes</taxon>
        <taxon>Micrococcales</taxon>
        <taxon>Promicromonosporaceae</taxon>
        <taxon>Cellulosimicrobium</taxon>
    </lineage>
</organism>
<dbReference type="GO" id="GO:0003677">
    <property type="term" value="F:DNA binding"/>
    <property type="evidence" value="ECO:0007669"/>
    <property type="project" value="UniProtKB-KW"/>
</dbReference>
<comment type="caution">
    <text evidence="2">The sequence shown here is derived from an EMBL/GenBank/DDBJ whole genome shotgun (WGS) entry which is preliminary data.</text>
</comment>
<gene>
    <name evidence="2" type="ORF">E1O70_19435</name>
</gene>
<reference evidence="2 3" key="1">
    <citation type="submission" date="2019-03" db="EMBL/GenBank/DDBJ databases">
        <title>Cellulosimicrobium funkei JCM14302 Assembly.</title>
        <authorList>
            <person name="Dou T."/>
        </authorList>
    </citation>
    <scope>NUCLEOTIDE SEQUENCE [LARGE SCALE GENOMIC DNA]</scope>
    <source>
        <strain evidence="2 3">JCM 14302</strain>
    </source>
</reference>
<dbReference type="SUPFAM" id="SSF46955">
    <property type="entry name" value="Putative DNA-binding domain"/>
    <property type="match status" value="1"/>
</dbReference>
<sequence>MSTWNRGEPVEVLLSLAEVSDRYGIPAETLRWYRKVGRGPKSFKLGRRIRYRETDCEAWVQAQYDAENNKVLAQ</sequence>
<dbReference type="Proteomes" id="UP000298003">
    <property type="component" value="Unassembled WGS sequence"/>
</dbReference>
<keyword evidence="3" id="KW-1185">Reference proteome</keyword>
<name>A0A4Y8QXZ4_9MICO</name>
<evidence type="ECO:0000313" key="2">
    <source>
        <dbReference type="EMBL" id="TFF03732.1"/>
    </source>
</evidence>